<gene>
    <name evidence="1" type="ORF">SAMN04487752_2434</name>
</gene>
<evidence type="ECO:0000313" key="2">
    <source>
        <dbReference type="Proteomes" id="UP000199481"/>
    </source>
</evidence>
<sequence length="41" mass="4759">MVLIEQIKISSGIDGFACGEPWERLKPVVFRAFKPQIKRNR</sequence>
<dbReference type="Proteomes" id="UP000199481">
    <property type="component" value="Unassembled WGS sequence"/>
</dbReference>
<accession>A0A1H1B5D6</accession>
<name>A0A1H1B5D6_9LACT</name>
<protein>
    <submittedName>
        <fullName evidence="1">Uncharacterized protein</fullName>
    </submittedName>
</protein>
<keyword evidence="2" id="KW-1185">Reference proteome</keyword>
<dbReference type="EMBL" id="FNJW01000008">
    <property type="protein sequence ID" value="SDQ47127.1"/>
    <property type="molecule type" value="Genomic_DNA"/>
</dbReference>
<dbReference type="AlphaFoldDB" id="A0A1H1B5D6"/>
<reference evidence="2" key="1">
    <citation type="submission" date="2016-10" db="EMBL/GenBank/DDBJ databases">
        <authorList>
            <person name="Varghese N."/>
            <person name="Submissions S."/>
        </authorList>
    </citation>
    <scope>NUCLEOTIDE SEQUENCE [LARGE SCALE GENOMIC DNA]</scope>
    <source>
        <strain evidence="2">MPL-11</strain>
    </source>
</reference>
<evidence type="ECO:0000313" key="1">
    <source>
        <dbReference type="EMBL" id="SDQ47127.1"/>
    </source>
</evidence>
<proteinExistence type="predicted"/>
<organism evidence="1 2">
    <name type="scientific">Carnobacterium viridans</name>
    <dbReference type="NCBI Taxonomy" id="174587"/>
    <lineage>
        <taxon>Bacteria</taxon>
        <taxon>Bacillati</taxon>
        <taxon>Bacillota</taxon>
        <taxon>Bacilli</taxon>
        <taxon>Lactobacillales</taxon>
        <taxon>Carnobacteriaceae</taxon>
        <taxon>Carnobacterium</taxon>
    </lineage>
</organism>